<dbReference type="OrthoDB" id="3626597at2759"/>
<name>A0A7E5V975_TRINI</name>
<evidence type="ECO:0000259" key="11">
    <source>
        <dbReference type="PROSITE" id="PS52035"/>
    </source>
</evidence>
<dbReference type="FunFam" id="3.40.630.10:FF:000084">
    <property type="entry name" value="Carboxypeptidase B2"/>
    <property type="match status" value="1"/>
</dbReference>
<dbReference type="PROSITE" id="PS52035">
    <property type="entry name" value="PEPTIDASE_M14"/>
    <property type="match status" value="1"/>
</dbReference>
<accession>A0A7E5V975</accession>
<dbReference type="KEGG" id="tnl:113491842"/>
<evidence type="ECO:0000256" key="1">
    <source>
        <dbReference type="ARBA" id="ARBA00001947"/>
    </source>
</evidence>
<evidence type="ECO:0000256" key="3">
    <source>
        <dbReference type="ARBA" id="ARBA00022645"/>
    </source>
</evidence>
<dbReference type="GeneID" id="113491842"/>
<dbReference type="Pfam" id="PF00246">
    <property type="entry name" value="Peptidase_M14"/>
    <property type="match status" value="1"/>
</dbReference>
<keyword evidence="5" id="KW-0479">Metal-binding</keyword>
<dbReference type="RefSeq" id="XP_026724816.1">
    <property type="nucleotide sequence ID" value="XM_026869015.1"/>
</dbReference>
<keyword evidence="7" id="KW-0378">Hydrolase</keyword>
<dbReference type="InParanoid" id="A0A7E5V975"/>
<evidence type="ECO:0000256" key="10">
    <source>
        <dbReference type="PROSITE-ProRule" id="PRU01379"/>
    </source>
</evidence>
<evidence type="ECO:0000256" key="8">
    <source>
        <dbReference type="ARBA" id="ARBA00022833"/>
    </source>
</evidence>
<feature type="domain" description="Peptidase M14" evidence="11">
    <location>
        <begin position="80"/>
        <end position="255"/>
    </location>
</feature>
<evidence type="ECO:0000256" key="9">
    <source>
        <dbReference type="ARBA" id="ARBA00023049"/>
    </source>
</evidence>
<dbReference type="InterPro" id="IPR000834">
    <property type="entry name" value="Peptidase_M14"/>
</dbReference>
<comment type="similarity">
    <text evidence="2 10">Belongs to the peptidase M14 family.</text>
</comment>
<dbReference type="SMART" id="SM00631">
    <property type="entry name" value="Zn_pept"/>
    <property type="match status" value="1"/>
</dbReference>
<evidence type="ECO:0000256" key="6">
    <source>
        <dbReference type="ARBA" id="ARBA00022729"/>
    </source>
</evidence>
<evidence type="ECO:0000256" key="2">
    <source>
        <dbReference type="ARBA" id="ARBA00005988"/>
    </source>
</evidence>
<keyword evidence="4" id="KW-0645">Protease</keyword>
<dbReference type="PANTHER" id="PTHR11705">
    <property type="entry name" value="PROTEASE FAMILY M14 CARBOXYPEPTIDASE A,B"/>
    <property type="match status" value="1"/>
</dbReference>
<keyword evidence="8" id="KW-0862">Zinc</keyword>
<protein>
    <submittedName>
        <fullName evidence="13">Zinc carboxypeptidase A 1-like</fullName>
    </submittedName>
</protein>
<sequence length="255" mass="29455">MFGENPCDTIMIKCTLKKYLIGVVILGSEADQNDTNVTDDTTVDKGLSLQLWRIQGNLDEEVIDEFYERGAVDEDSFTWTAFPYLEDINRYLVKLASSYPYVTVTAIGWTSRHNPISMLKISNERPGNHAILIEAGMHGNEWTTVLSALYFIDSIIPDYKRLSAYLKNRDWYIIPVLNPDGYQYSIDFDKTWNKNRRKFNDGCIGVDLNRNFNYNWSLSGYTRAKCDSSYSGSFPFSEEESKAFKVRPFSIYLFF</sequence>
<evidence type="ECO:0000256" key="7">
    <source>
        <dbReference type="ARBA" id="ARBA00022801"/>
    </source>
</evidence>
<reference evidence="13" key="1">
    <citation type="submission" date="2025-08" db="UniProtKB">
        <authorList>
            <consortium name="RefSeq"/>
        </authorList>
    </citation>
    <scope>IDENTIFICATION</scope>
</reference>
<evidence type="ECO:0000256" key="4">
    <source>
        <dbReference type="ARBA" id="ARBA00022670"/>
    </source>
</evidence>
<keyword evidence="3" id="KW-0121">Carboxypeptidase</keyword>
<organism evidence="12 13">
    <name type="scientific">Trichoplusia ni</name>
    <name type="common">Cabbage looper</name>
    <dbReference type="NCBI Taxonomy" id="7111"/>
    <lineage>
        <taxon>Eukaryota</taxon>
        <taxon>Metazoa</taxon>
        <taxon>Ecdysozoa</taxon>
        <taxon>Arthropoda</taxon>
        <taxon>Hexapoda</taxon>
        <taxon>Insecta</taxon>
        <taxon>Pterygota</taxon>
        <taxon>Neoptera</taxon>
        <taxon>Endopterygota</taxon>
        <taxon>Lepidoptera</taxon>
        <taxon>Glossata</taxon>
        <taxon>Ditrysia</taxon>
        <taxon>Noctuoidea</taxon>
        <taxon>Noctuidae</taxon>
        <taxon>Plusiinae</taxon>
        <taxon>Trichoplusia</taxon>
    </lineage>
</organism>
<dbReference type="AlphaFoldDB" id="A0A7E5V975"/>
<comment type="cofactor">
    <cofactor evidence="1">
        <name>Zn(2+)</name>
        <dbReference type="ChEBI" id="CHEBI:29105"/>
    </cofactor>
</comment>
<dbReference type="Gene3D" id="3.40.630.10">
    <property type="entry name" value="Zn peptidases"/>
    <property type="match status" value="1"/>
</dbReference>
<evidence type="ECO:0000256" key="5">
    <source>
        <dbReference type="ARBA" id="ARBA00022723"/>
    </source>
</evidence>
<dbReference type="GO" id="GO:0006508">
    <property type="term" value="P:proteolysis"/>
    <property type="evidence" value="ECO:0007669"/>
    <property type="project" value="UniProtKB-KW"/>
</dbReference>
<gene>
    <name evidence="13" type="primary">LOC113491842</name>
</gene>
<dbReference type="GO" id="GO:0005615">
    <property type="term" value="C:extracellular space"/>
    <property type="evidence" value="ECO:0007669"/>
    <property type="project" value="TreeGrafter"/>
</dbReference>
<dbReference type="GO" id="GO:0008270">
    <property type="term" value="F:zinc ion binding"/>
    <property type="evidence" value="ECO:0007669"/>
    <property type="project" value="InterPro"/>
</dbReference>
<dbReference type="GO" id="GO:0004181">
    <property type="term" value="F:metallocarboxypeptidase activity"/>
    <property type="evidence" value="ECO:0007669"/>
    <property type="project" value="InterPro"/>
</dbReference>
<evidence type="ECO:0000313" key="12">
    <source>
        <dbReference type="Proteomes" id="UP000322000"/>
    </source>
</evidence>
<dbReference type="SUPFAM" id="SSF53187">
    <property type="entry name" value="Zn-dependent exopeptidases"/>
    <property type="match status" value="1"/>
</dbReference>
<keyword evidence="9" id="KW-0482">Metalloprotease</keyword>
<comment type="caution">
    <text evidence="10">Lacks conserved residue(s) required for the propagation of feature annotation.</text>
</comment>
<keyword evidence="12" id="KW-1185">Reference proteome</keyword>
<dbReference type="PANTHER" id="PTHR11705:SF91">
    <property type="entry name" value="FI01817P-RELATED"/>
    <property type="match status" value="1"/>
</dbReference>
<keyword evidence="6" id="KW-0732">Signal</keyword>
<proteinExistence type="inferred from homology"/>
<evidence type="ECO:0000313" key="13">
    <source>
        <dbReference type="RefSeq" id="XP_026724816.1"/>
    </source>
</evidence>
<dbReference type="Proteomes" id="UP000322000">
    <property type="component" value="Chromosome 3"/>
</dbReference>